<evidence type="ECO:0000313" key="2">
    <source>
        <dbReference type="EMBL" id="VAW35612.1"/>
    </source>
</evidence>
<dbReference type="InterPro" id="IPR001765">
    <property type="entry name" value="Carbonic_anhydrase"/>
</dbReference>
<dbReference type="GO" id="GO:0004089">
    <property type="term" value="F:carbonate dehydratase activity"/>
    <property type="evidence" value="ECO:0007669"/>
    <property type="project" value="InterPro"/>
</dbReference>
<dbReference type="SMART" id="SM00947">
    <property type="entry name" value="Pro_CA"/>
    <property type="match status" value="1"/>
</dbReference>
<protein>
    <recommendedName>
        <fullName evidence="3">Carbonic anhydrase</fullName>
    </recommendedName>
</protein>
<dbReference type="SUPFAM" id="SSF53056">
    <property type="entry name" value="beta-carbonic anhydrase, cab"/>
    <property type="match status" value="1"/>
</dbReference>
<organism evidence="2">
    <name type="scientific">hydrothermal vent metagenome</name>
    <dbReference type="NCBI Taxonomy" id="652676"/>
    <lineage>
        <taxon>unclassified sequences</taxon>
        <taxon>metagenomes</taxon>
        <taxon>ecological metagenomes</taxon>
    </lineage>
</organism>
<evidence type="ECO:0000256" key="1">
    <source>
        <dbReference type="ARBA" id="ARBA00006217"/>
    </source>
</evidence>
<evidence type="ECO:0008006" key="3">
    <source>
        <dbReference type="Google" id="ProtNLM"/>
    </source>
</evidence>
<dbReference type="EMBL" id="UOEX01000136">
    <property type="protein sequence ID" value="VAW35612.1"/>
    <property type="molecule type" value="Genomic_DNA"/>
</dbReference>
<comment type="similarity">
    <text evidence="1">Belongs to the beta-class carbonic anhydrase family.</text>
</comment>
<dbReference type="Gene3D" id="3.40.1050.10">
    <property type="entry name" value="Carbonic anhydrase"/>
    <property type="match status" value="1"/>
</dbReference>
<dbReference type="InterPro" id="IPR036874">
    <property type="entry name" value="Carbonic_anhydrase_sf"/>
</dbReference>
<dbReference type="GO" id="GO:0008270">
    <property type="term" value="F:zinc ion binding"/>
    <property type="evidence" value="ECO:0007669"/>
    <property type="project" value="InterPro"/>
</dbReference>
<gene>
    <name evidence="2" type="ORF">MNBD_DELTA03-338</name>
</gene>
<accession>A0A3B0V9X9</accession>
<dbReference type="AlphaFoldDB" id="A0A3B0V9X9"/>
<reference evidence="2" key="1">
    <citation type="submission" date="2018-06" db="EMBL/GenBank/DDBJ databases">
        <authorList>
            <person name="Zhirakovskaya E."/>
        </authorList>
    </citation>
    <scope>NUCLEOTIDE SEQUENCE</scope>
</reference>
<name>A0A3B0V9X9_9ZZZZ</name>
<sequence>MKKLVFILLILCLGTAGGVKARMRSVYKLRAGVPPYEIIKKMLVGNNQALKHGIKLYEPGARPDITWLTDPDARIVPSLISSGEGGIYTIRNFGSQLELSAGAVDYGVRHLLTPVLLITVDSGNEAVRLFMEGYGDLPGALRRDLDHLHLALSHVNDKNDKKNKKMSFKERLRKNVEANIDYQTDLAVVRYHDRVRSGRLVVLGTVLDFDNIYKHGSGRLIIININGERSPAKLRKLPMLSTIGREFANLCVGR</sequence>
<proteinExistence type="inferred from homology"/>